<reference evidence="2" key="1">
    <citation type="submission" date="2016-01" db="EMBL/GenBank/DDBJ databases">
        <authorList>
            <person name="Mcilroy J.S."/>
            <person name="Karst M S."/>
            <person name="Albertsen M."/>
        </authorList>
    </citation>
    <scope>NUCLEOTIDE SEQUENCE</scope>
    <source>
        <strain evidence="2">Cfx-K</strain>
    </source>
</reference>
<dbReference type="RefSeq" id="WP_157913001.1">
    <property type="nucleotide sequence ID" value="NZ_LN890655.1"/>
</dbReference>
<organism evidence="2 3">
    <name type="scientific">Candidatus Promineifilum breve</name>
    <dbReference type="NCBI Taxonomy" id="1806508"/>
    <lineage>
        <taxon>Bacteria</taxon>
        <taxon>Bacillati</taxon>
        <taxon>Chloroflexota</taxon>
        <taxon>Ardenticatenia</taxon>
        <taxon>Candidatus Promineifilales</taxon>
        <taxon>Candidatus Promineifilaceae</taxon>
        <taxon>Candidatus Promineifilum</taxon>
    </lineage>
</organism>
<feature type="domain" description="DUF5615" evidence="1">
    <location>
        <begin position="4"/>
        <end position="109"/>
    </location>
</feature>
<evidence type="ECO:0000313" key="3">
    <source>
        <dbReference type="Proteomes" id="UP000215027"/>
    </source>
</evidence>
<dbReference type="Pfam" id="PF18480">
    <property type="entry name" value="DUF5615"/>
    <property type="match status" value="1"/>
</dbReference>
<evidence type="ECO:0000259" key="1">
    <source>
        <dbReference type="Pfam" id="PF18480"/>
    </source>
</evidence>
<evidence type="ECO:0000313" key="2">
    <source>
        <dbReference type="EMBL" id="CUS03612.2"/>
    </source>
</evidence>
<dbReference type="OrthoDB" id="162050at2"/>
<accession>A0A160T241</accession>
<gene>
    <name evidence="2" type="ORF">CFX0092_A1734</name>
</gene>
<dbReference type="InterPro" id="IPR041049">
    <property type="entry name" value="DUF5615"/>
</dbReference>
<dbReference type="Proteomes" id="UP000215027">
    <property type="component" value="Chromosome I"/>
</dbReference>
<sequence length="118" mass="13782">MKPRFLLDENVSLNVQTQLKRLGNEIVVLAVGDPDAPSKGTQDPEILLWLEANDFILVTENRRTMPDHLTRHYEEGHFVPGILWIRPRTSLGRIVETLFQLWLSSEHEQFLHRNEFIP</sequence>
<protein>
    <recommendedName>
        <fullName evidence="1">DUF5615 domain-containing protein</fullName>
    </recommendedName>
</protein>
<dbReference type="KEGG" id="pbf:CFX0092_A1734"/>
<name>A0A160T241_9CHLR</name>
<dbReference type="AlphaFoldDB" id="A0A160T241"/>
<keyword evidence="3" id="KW-1185">Reference proteome</keyword>
<dbReference type="EMBL" id="LN890655">
    <property type="protein sequence ID" value="CUS03612.2"/>
    <property type="molecule type" value="Genomic_DNA"/>
</dbReference>
<proteinExistence type="predicted"/>